<proteinExistence type="predicted"/>
<dbReference type="EMBL" id="HQ317383">
    <property type="protein sequence ID" value="AGN33523.1"/>
    <property type="molecule type" value="Genomic_DNA"/>
</dbReference>
<reference evidence="1 2" key="1">
    <citation type="submission" date="2010-09" db="EMBL/GenBank/DDBJ databases">
        <title>The Genome Sequence of Synechococcus phage S-IOM18.</title>
        <authorList>
            <consortium name="The Broad Institute Genome Sequencing Platform"/>
            <person name="Henn M.R."/>
            <person name="Clokie M."/>
            <person name="Levin J."/>
            <person name="Malboeuf C."/>
            <person name="Casali M."/>
            <person name="Russ C."/>
            <person name="Lennon N."/>
            <person name="Chapman S.B."/>
            <person name="Erlich R."/>
            <person name="Young S.K."/>
            <person name="Yandava C."/>
            <person name="Zeng Q."/>
            <person name="Fitzgerald M.F."/>
            <person name="Alvarado L."/>
            <person name="Anderson S."/>
            <person name="Berlin A."/>
            <person name="Chen Z."/>
            <person name="Freedman E."/>
            <person name="Gellesch M."/>
            <person name="Goldberg J."/>
            <person name="Green L."/>
            <person name="Griggs A."/>
            <person name="Gujja S."/>
            <person name="Heilman E.R."/>
            <person name="Heiman D."/>
            <person name="Hollinger A."/>
            <person name="Howarth C."/>
            <person name="Larson L."/>
            <person name="Mehta T."/>
            <person name="Neiman D."/>
            <person name="Pearson M."/>
            <person name="Roberts A."/>
            <person name="Ryan E."/>
            <person name="Saif S."/>
            <person name="Shea T."/>
            <person name="Shenoy N."/>
            <person name="Sisk P."/>
            <person name="Stolte C."/>
            <person name="Sykes S."/>
            <person name="White J."/>
            <person name="Haas B."/>
            <person name="Nusbaum C."/>
            <person name="Birren B."/>
        </authorList>
    </citation>
    <scope>NUCLEOTIDE SEQUENCE [LARGE SCALE GENOMIC DNA]</scope>
    <source>
        <strain evidence="1 2">S-IOM18</strain>
    </source>
</reference>
<evidence type="ECO:0000313" key="1">
    <source>
        <dbReference type="EMBL" id="AGN33523.1"/>
    </source>
</evidence>
<dbReference type="RefSeq" id="YP_008126337.1">
    <property type="nucleotide sequence ID" value="NC_021536.1"/>
</dbReference>
<evidence type="ECO:0000313" key="2">
    <source>
        <dbReference type="Proteomes" id="UP000204294"/>
    </source>
</evidence>
<dbReference type="OrthoDB" id="26555at10239"/>
<dbReference type="GeneID" id="16045441"/>
<sequence>MLPVHRKIMSKREFIDKNGNTWEWEETPEVIAAVKQLHRSVVNNRVIKPNAPSSK</sequence>
<protein>
    <submittedName>
        <fullName evidence="1">Uncharacterized protein</fullName>
    </submittedName>
</protein>
<accession>R9TL50</accession>
<keyword evidence="2" id="KW-1185">Reference proteome</keyword>
<name>R9TL50_9CAUD</name>
<organism evidence="1 2">
    <name type="scientific">Synechococcus phage S-IOM18</name>
    <dbReference type="NCBI Taxonomy" id="754039"/>
    <lineage>
        <taxon>Viruses</taxon>
        <taxon>Duplodnaviria</taxon>
        <taxon>Heunggongvirae</taxon>
        <taxon>Uroviricota</taxon>
        <taxon>Caudoviricetes</taxon>
        <taxon>Pantevenvirales</taxon>
        <taxon>Kyanoviridae</taxon>
        <taxon>Tefnutvirus</taxon>
        <taxon>Tefnutvirus siom18</taxon>
    </lineage>
</organism>
<dbReference type="Proteomes" id="UP000204294">
    <property type="component" value="Segment"/>
</dbReference>
<dbReference type="KEGG" id="vg:16045441"/>
<gene>
    <name evidence="1" type="ORF">SWYG_00011</name>
</gene>